<evidence type="ECO:0000256" key="2">
    <source>
        <dbReference type="ARBA" id="ARBA00022723"/>
    </source>
</evidence>
<dbReference type="Pfam" id="PF13359">
    <property type="entry name" value="DDE_Tnp_4"/>
    <property type="match status" value="1"/>
</dbReference>
<keyword evidence="2" id="KW-0479">Metal-binding</keyword>
<proteinExistence type="predicted"/>
<comment type="cofactor">
    <cofactor evidence="1">
        <name>a divalent metal cation</name>
        <dbReference type="ChEBI" id="CHEBI:60240"/>
    </cofactor>
</comment>
<accession>A0AAV8XR72</accession>
<protein>
    <recommendedName>
        <fullName evidence="3">DDE Tnp4 domain-containing protein</fullName>
    </recommendedName>
</protein>
<evidence type="ECO:0000313" key="4">
    <source>
        <dbReference type="EMBL" id="KAJ8940746.1"/>
    </source>
</evidence>
<organism evidence="4 5">
    <name type="scientific">Rhamnusium bicolor</name>
    <dbReference type="NCBI Taxonomy" id="1586634"/>
    <lineage>
        <taxon>Eukaryota</taxon>
        <taxon>Metazoa</taxon>
        <taxon>Ecdysozoa</taxon>
        <taxon>Arthropoda</taxon>
        <taxon>Hexapoda</taxon>
        <taxon>Insecta</taxon>
        <taxon>Pterygota</taxon>
        <taxon>Neoptera</taxon>
        <taxon>Endopterygota</taxon>
        <taxon>Coleoptera</taxon>
        <taxon>Polyphaga</taxon>
        <taxon>Cucujiformia</taxon>
        <taxon>Chrysomeloidea</taxon>
        <taxon>Cerambycidae</taxon>
        <taxon>Lepturinae</taxon>
        <taxon>Rhagiini</taxon>
        <taxon>Rhamnusium</taxon>
    </lineage>
</organism>
<feature type="non-terminal residue" evidence="4">
    <location>
        <position position="207"/>
    </location>
</feature>
<dbReference type="InterPro" id="IPR027806">
    <property type="entry name" value="HARBI1_dom"/>
</dbReference>
<dbReference type="EMBL" id="JANEYF010002950">
    <property type="protein sequence ID" value="KAJ8940746.1"/>
    <property type="molecule type" value="Genomic_DNA"/>
</dbReference>
<comment type="caution">
    <text evidence="4">The sequence shown here is derived from an EMBL/GenBank/DDBJ whole genome shotgun (WGS) entry which is preliminary data.</text>
</comment>
<feature type="domain" description="DDE Tnp4" evidence="3">
    <location>
        <begin position="140"/>
        <end position="203"/>
    </location>
</feature>
<evidence type="ECO:0000259" key="3">
    <source>
        <dbReference type="Pfam" id="PF13359"/>
    </source>
</evidence>
<dbReference type="GO" id="GO:0046872">
    <property type="term" value="F:metal ion binding"/>
    <property type="evidence" value="ECO:0007669"/>
    <property type="project" value="UniProtKB-KW"/>
</dbReference>
<evidence type="ECO:0000256" key="1">
    <source>
        <dbReference type="ARBA" id="ARBA00001968"/>
    </source>
</evidence>
<gene>
    <name evidence="4" type="ORF">NQ314_010608</name>
</gene>
<sequence length="207" mass="24097">MMFPLNMVNILAVQEEEQREELRQFNIEMRIMGNESDPFQLGDNHFKELFRLTKDMAHYVLNRILPTISTKTCHIKEQWDKVIIYLCLNNLYQELMEVISAIVSVLGQEWIRFPTTVEEKNLLKARFMQSTRFPGAIAAIDCTYIAIIAPAVEEHNYLNHKGFHSKNVLIICDYDLKILNINARYGGATHDAYIRRNCIINQDVGTM</sequence>
<evidence type="ECO:0000313" key="5">
    <source>
        <dbReference type="Proteomes" id="UP001162156"/>
    </source>
</evidence>
<reference evidence="4" key="1">
    <citation type="journal article" date="2023" name="Insect Mol. Biol.">
        <title>Genome sequencing provides insights into the evolution of gene families encoding plant cell wall-degrading enzymes in longhorned beetles.</title>
        <authorList>
            <person name="Shin N.R."/>
            <person name="Okamura Y."/>
            <person name="Kirsch R."/>
            <person name="Pauchet Y."/>
        </authorList>
    </citation>
    <scope>NUCLEOTIDE SEQUENCE</scope>
    <source>
        <strain evidence="4">RBIC_L_NR</strain>
    </source>
</reference>
<dbReference type="Proteomes" id="UP001162156">
    <property type="component" value="Unassembled WGS sequence"/>
</dbReference>
<dbReference type="AlphaFoldDB" id="A0AAV8XR72"/>
<name>A0AAV8XR72_9CUCU</name>
<keyword evidence="5" id="KW-1185">Reference proteome</keyword>